<name>A0A162JM29_9HYPO</name>
<accession>A0A162JM29</accession>
<dbReference type="OrthoDB" id="4869604at2759"/>
<dbReference type="AlphaFoldDB" id="A0A162JM29"/>
<feature type="region of interest" description="Disordered" evidence="1">
    <location>
        <begin position="84"/>
        <end position="108"/>
    </location>
</feature>
<gene>
    <name evidence="2" type="ORF">BBO_04379</name>
</gene>
<reference evidence="2 3" key="1">
    <citation type="journal article" date="2016" name="Genome Biol. Evol.">
        <title>Divergent and convergent evolution of fungal pathogenicity.</title>
        <authorList>
            <person name="Shang Y."/>
            <person name="Xiao G."/>
            <person name="Zheng P."/>
            <person name="Cen K."/>
            <person name="Zhan S."/>
            <person name="Wang C."/>
        </authorList>
    </citation>
    <scope>NUCLEOTIDE SEQUENCE [LARGE SCALE GENOMIC DNA]</scope>
    <source>
        <strain evidence="2 3">RCEF 3172</strain>
    </source>
</reference>
<protein>
    <submittedName>
        <fullName evidence="2">Uncharacterized protein</fullName>
    </submittedName>
</protein>
<proteinExistence type="predicted"/>
<evidence type="ECO:0000313" key="3">
    <source>
        <dbReference type="Proteomes" id="UP000076863"/>
    </source>
</evidence>
<sequence length="108" mass="12268">MRSDSEPDNITFSEQCPVTQMRHAFTLPRHMLLSARKMEEIATKIRHSSTSELGLCESRSRALMEMIFKIVAWEKGVTLQHPLLPEIGPYGRTKKRAASPLEKSSEAK</sequence>
<dbReference type="Proteomes" id="UP000076863">
    <property type="component" value="Unassembled WGS sequence"/>
</dbReference>
<keyword evidence="3" id="KW-1185">Reference proteome</keyword>
<evidence type="ECO:0000256" key="1">
    <source>
        <dbReference type="SAM" id="MobiDB-lite"/>
    </source>
</evidence>
<evidence type="ECO:0000313" key="2">
    <source>
        <dbReference type="EMBL" id="OAA44023.1"/>
    </source>
</evidence>
<organism evidence="2 3">
    <name type="scientific">Beauveria brongniartii RCEF 3172</name>
    <dbReference type="NCBI Taxonomy" id="1081107"/>
    <lineage>
        <taxon>Eukaryota</taxon>
        <taxon>Fungi</taxon>
        <taxon>Dikarya</taxon>
        <taxon>Ascomycota</taxon>
        <taxon>Pezizomycotina</taxon>
        <taxon>Sordariomycetes</taxon>
        <taxon>Hypocreomycetidae</taxon>
        <taxon>Hypocreales</taxon>
        <taxon>Cordycipitaceae</taxon>
        <taxon>Beauveria</taxon>
        <taxon>Beauveria brongniartii</taxon>
    </lineage>
</organism>
<comment type="caution">
    <text evidence="2">The sequence shown here is derived from an EMBL/GenBank/DDBJ whole genome shotgun (WGS) entry which is preliminary data.</text>
</comment>
<dbReference type="EMBL" id="AZHA01000011">
    <property type="protein sequence ID" value="OAA44023.1"/>
    <property type="molecule type" value="Genomic_DNA"/>
</dbReference>